<organism evidence="1 2">
    <name type="scientific">Bacillus toyonensis</name>
    <dbReference type="NCBI Taxonomy" id="155322"/>
    <lineage>
        <taxon>Bacteria</taxon>
        <taxon>Bacillati</taxon>
        <taxon>Bacillota</taxon>
        <taxon>Bacilli</taxon>
        <taxon>Bacillales</taxon>
        <taxon>Bacillaceae</taxon>
        <taxon>Bacillus</taxon>
        <taxon>Bacillus cereus group</taxon>
    </lineage>
</organism>
<dbReference type="EMBL" id="NVOI01000111">
    <property type="protein sequence ID" value="PGG84615.1"/>
    <property type="molecule type" value="Genomic_DNA"/>
</dbReference>
<reference evidence="1 2" key="1">
    <citation type="submission" date="2017-09" db="EMBL/GenBank/DDBJ databases">
        <title>Large-scale bioinformatics analysis of Bacillus genomes uncovers conserved roles of natural products in bacterial physiology.</title>
        <authorList>
            <consortium name="Agbiome Team Llc"/>
            <person name="Bleich R.M."/>
            <person name="Grubbs K.J."/>
            <person name="Santa Maria K.C."/>
            <person name="Allen S.E."/>
            <person name="Farag S."/>
            <person name="Shank E.A."/>
            <person name="Bowers A."/>
        </authorList>
    </citation>
    <scope>NUCLEOTIDE SEQUENCE [LARGE SCALE GENOMIC DNA]</scope>
    <source>
        <strain evidence="1 2">AFS094862</strain>
    </source>
</reference>
<dbReference type="Proteomes" id="UP000225320">
    <property type="component" value="Unassembled WGS sequence"/>
</dbReference>
<gene>
    <name evidence="1" type="ORF">CON73_25795</name>
</gene>
<sequence length="112" mass="13158">MARKLLRYVIVSMFFLTIPIIFIHFVSAQSIPKEYSEEWPTVKKTAELVTIGYLKKEKTLDIVIKKVEPPEEYRTHEIYLFGHVADDKKQKISAIVNFSENYSIRDTSEDLF</sequence>
<comment type="caution">
    <text evidence="1">The sequence shown here is derived from an EMBL/GenBank/DDBJ whole genome shotgun (WGS) entry which is preliminary data.</text>
</comment>
<name>A0A2B5CSA9_9BACI</name>
<protein>
    <submittedName>
        <fullName evidence="1">Phosphoglycolate phosphatase</fullName>
    </submittedName>
</protein>
<evidence type="ECO:0000313" key="1">
    <source>
        <dbReference type="EMBL" id="PGG84615.1"/>
    </source>
</evidence>
<dbReference type="RefSeq" id="WP_098070001.1">
    <property type="nucleotide sequence ID" value="NZ_NUCI01000036.1"/>
</dbReference>
<proteinExistence type="predicted"/>
<evidence type="ECO:0000313" key="2">
    <source>
        <dbReference type="Proteomes" id="UP000225320"/>
    </source>
</evidence>
<accession>A0A2B5CSA9</accession>
<dbReference type="AlphaFoldDB" id="A0A2B5CSA9"/>